<dbReference type="InterPro" id="IPR053888">
    <property type="entry name" value="MRM3-like_sub_bind"/>
</dbReference>
<dbReference type="GO" id="GO:0003723">
    <property type="term" value="F:RNA binding"/>
    <property type="evidence" value="ECO:0007669"/>
    <property type="project" value="InterPro"/>
</dbReference>
<dbReference type="GO" id="GO:0006396">
    <property type="term" value="P:RNA processing"/>
    <property type="evidence" value="ECO:0007669"/>
    <property type="project" value="InterPro"/>
</dbReference>
<dbReference type="GO" id="GO:0032259">
    <property type="term" value="P:methylation"/>
    <property type="evidence" value="ECO:0007669"/>
    <property type="project" value="UniProtKB-KW"/>
</dbReference>
<organism evidence="5">
    <name type="scientific">freshwater metagenome</name>
    <dbReference type="NCBI Taxonomy" id="449393"/>
    <lineage>
        <taxon>unclassified sequences</taxon>
        <taxon>metagenomes</taxon>
        <taxon>ecological metagenomes</taxon>
    </lineage>
</organism>
<dbReference type="Gene3D" id="3.30.1330.30">
    <property type="match status" value="1"/>
</dbReference>
<dbReference type="Gene3D" id="3.40.1280.10">
    <property type="match status" value="1"/>
</dbReference>
<dbReference type="SMART" id="SM00967">
    <property type="entry name" value="SpoU_sub_bind"/>
    <property type="match status" value="1"/>
</dbReference>
<keyword evidence="3" id="KW-0808">Transferase</keyword>
<evidence type="ECO:0000256" key="2">
    <source>
        <dbReference type="ARBA" id="ARBA00022603"/>
    </source>
</evidence>
<dbReference type="GO" id="GO:0008173">
    <property type="term" value="F:RNA methyltransferase activity"/>
    <property type="evidence" value="ECO:0007669"/>
    <property type="project" value="InterPro"/>
</dbReference>
<dbReference type="GO" id="GO:0005737">
    <property type="term" value="C:cytoplasm"/>
    <property type="evidence" value="ECO:0007669"/>
    <property type="project" value="UniProtKB-ARBA"/>
</dbReference>
<accession>A0A6J5ZHW0</accession>
<evidence type="ECO:0000313" key="5">
    <source>
        <dbReference type="EMBL" id="CAB4339253.1"/>
    </source>
</evidence>
<dbReference type="InterPro" id="IPR029064">
    <property type="entry name" value="Ribosomal_eL30-like_sf"/>
</dbReference>
<protein>
    <submittedName>
        <fullName evidence="5">Unannotated protein</fullName>
    </submittedName>
</protein>
<dbReference type="InterPro" id="IPR029028">
    <property type="entry name" value="Alpha/beta_knot_MTases"/>
</dbReference>
<dbReference type="PANTHER" id="PTHR43191">
    <property type="entry name" value="RRNA METHYLTRANSFERASE 3"/>
    <property type="match status" value="1"/>
</dbReference>
<dbReference type="InterPro" id="IPR051259">
    <property type="entry name" value="rRNA_Methyltransferase"/>
</dbReference>
<dbReference type="AlphaFoldDB" id="A0A6J5ZHW0"/>
<name>A0A6J5ZHW0_9ZZZZ</name>
<dbReference type="SUPFAM" id="SSF75217">
    <property type="entry name" value="alpha/beta knot"/>
    <property type="match status" value="1"/>
</dbReference>
<dbReference type="CDD" id="cd18095">
    <property type="entry name" value="SpoU-like_rRNA-MTase"/>
    <property type="match status" value="1"/>
</dbReference>
<evidence type="ECO:0000256" key="1">
    <source>
        <dbReference type="ARBA" id="ARBA00007228"/>
    </source>
</evidence>
<dbReference type="InterPro" id="IPR029026">
    <property type="entry name" value="tRNA_m1G_MTases_N"/>
</dbReference>
<dbReference type="Pfam" id="PF00588">
    <property type="entry name" value="SpoU_methylase"/>
    <property type="match status" value="1"/>
</dbReference>
<dbReference type="InterPro" id="IPR013123">
    <property type="entry name" value="SpoU_subst-bd"/>
</dbReference>
<dbReference type="Pfam" id="PF22435">
    <property type="entry name" value="MRM3-like_sub_bind"/>
    <property type="match status" value="1"/>
</dbReference>
<dbReference type="SUPFAM" id="SSF55315">
    <property type="entry name" value="L30e-like"/>
    <property type="match status" value="1"/>
</dbReference>
<evidence type="ECO:0000256" key="3">
    <source>
        <dbReference type="ARBA" id="ARBA00022679"/>
    </source>
</evidence>
<proteinExistence type="inferred from homology"/>
<sequence>MIESLHSPHVARVKALIGSKGAKERREQGLFVAEGLQCAREALTSKNGPEIKILYGTEAGLSKISEFDFNDIEIVEVSEAVMKAMSDTVSPQGLIALCYKPESDISELSATGSSTFIYLHEIQDPGNAGTILRTADAMGISAIVTSPDSVDMFSPKVVRSTAGSLWHIPVFEGIAFSEIDHRFPTIQKFLLSSHATTSILDLEIPGDCIAIFGNEARGVDAASLGTSLGASVTEITIPMAGRAESLNLSAAASIVMFTLSTKVAG</sequence>
<feature type="domain" description="RNA 2-O ribose methyltransferase substrate binding" evidence="4">
    <location>
        <begin position="32"/>
        <end position="104"/>
    </location>
</feature>
<keyword evidence="2" id="KW-0489">Methyltransferase</keyword>
<evidence type="ECO:0000259" key="4">
    <source>
        <dbReference type="SMART" id="SM00967"/>
    </source>
</evidence>
<gene>
    <name evidence="5" type="ORF">UFOPK4080_00778</name>
</gene>
<dbReference type="EMBL" id="CAESAG010000122">
    <property type="protein sequence ID" value="CAB4339253.1"/>
    <property type="molecule type" value="Genomic_DNA"/>
</dbReference>
<comment type="similarity">
    <text evidence="1">Belongs to the class IV-like SAM-binding methyltransferase superfamily. RNA methyltransferase TrmH family.</text>
</comment>
<reference evidence="5" key="1">
    <citation type="submission" date="2020-05" db="EMBL/GenBank/DDBJ databases">
        <authorList>
            <person name="Chiriac C."/>
            <person name="Salcher M."/>
            <person name="Ghai R."/>
            <person name="Kavagutti S V."/>
        </authorList>
    </citation>
    <scope>NUCLEOTIDE SEQUENCE</scope>
</reference>
<dbReference type="InterPro" id="IPR001537">
    <property type="entry name" value="SpoU_MeTrfase"/>
</dbReference>
<dbReference type="PANTHER" id="PTHR43191:SF2">
    <property type="entry name" value="RRNA METHYLTRANSFERASE 3, MITOCHONDRIAL"/>
    <property type="match status" value="1"/>
</dbReference>